<evidence type="ECO:0000256" key="1">
    <source>
        <dbReference type="SAM" id="Phobius"/>
    </source>
</evidence>
<evidence type="ECO:0000313" key="3">
    <source>
        <dbReference type="Proteomes" id="UP001175353"/>
    </source>
</evidence>
<feature type="transmembrane region" description="Helical" evidence="1">
    <location>
        <begin position="27"/>
        <end position="47"/>
    </location>
</feature>
<keyword evidence="1" id="KW-0472">Membrane</keyword>
<dbReference type="PANTHER" id="PTHR35043:SF7">
    <property type="entry name" value="TRANSCRIPTION FACTOR DOMAIN-CONTAINING PROTEIN"/>
    <property type="match status" value="1"/>
</dbReference>
<dbReference type="PANTHER" id="PTHR35043">
    <property type="entry name" value="TRANSCRIPTION FACTOR DOMAIN-CONTAINING PROTEIN"/>
    <property type="match status" value="1"/>
</dbReference>
<feature type="transmembrane region" description="Helical" evidence="1">
    <location>
        <begin position="188"/>
        <end position="206"/>
    </location>
</feature>
<keyword evidence="3" id="KW-1185">Reference proteome</keyword>
<gene>
    <name evidence="2" type="ORF">LTR91_014702</name>
</gene>
<sequence>MAFNTTSTTLGLVGFTPEPNGRGTMSILYSCLAVLLLNTWTVFHPNIPPKDQNKYRKWVHVFKVISSATVAPDAISTVAFSQWRCARKATKILQPMLPWWSIKHSFYAEMGGYRVVDKRSGQMYCFRPLQLAWLHKEKIIEIPEISTEDIDDRSGADVLAKILACAQSTWFLVPTSARLQQKLTLTTLKILLLPYVAVTWMIYFFWWTKPLRMESYTKIPVESLPDAKLIQLAKATLPVDEVPNWWRPVPLEMHDRAWEFWWMEKPWDLKRLHTQVARTMAESWVADWYRDAVNEAHPSEWDCWDDIVIYLSGSFIYGFGLVAWDYRFPTPAERIVWRVSVLTSCGGITIWVPLAFMLRWLRPGNTWKELPFYVLTVMVFAARLIIIAQVFAGLRLVPEGVFASANWSSYIPHV</sequence>
<feature type="transmembrane region" description="Helical" evidence="1">
    <location>
        <begin position="370"/>
        <end position="394"/>
    </location>
</feature>
<name>A0AAN6QMT3_9PEZI</name>
<keyword evidence="1" id="KW-0812">Transmembrane</keyword>
<accession>A0AAN6QMT3</accession>
<evidence type="ECO:0000313" key="2">
    <source>
        <dbReference type="EMBL" id="KAK0973552.1"/>
    </source>
</evidence>
<feature type="transmembrane region" description="Helical" evidence="1">
    <location>
        <begin position="336"/>
        <end position="358"/>
    </location>
</feature>
<reference evidence="2" key="1">
    <citation type="submission" date="2023-06" db="EMBL/GenBank/DDBJ databases">
        <title>Black Yeasts Isolated from many extreme environments.</title>
        <authorList>
            <person name="Coleine C."/>
            <person name="Stajich J.E."/>
            <person name="Selbmann L."/>
        </authorList>
    </citation>
    <scope>NUCLEOTIDE SEQUENCE</scope>
    <source>
        <strain evidence="2">CCFEE 5200</strain>
    </source>
</reference>
<feature type="transmembrane region" description="Helical" evidence="1">
    <location>
        <begin position="307"/>
        <end position="324"/>
    </location>
</feature>
<comment type="caution">
    <text evidence="2">The sequence shown here is derived from an EMBL/GenBank/DDBJ whole genome shotgun (WGS) entry which is preliminary data.</text>
</comment>
<organism evidence="2 3">
    <name type="scientific">Friedmanniomyces endolithicus</name>
    <dbReference type="NCBI Taxonomy" id="329885"/>
    <lineage>
        <taxon>Eukaryota</taxon>
        <taxon>Fungi</taxon>
        <taxon>Dikarya</taxon>
        <taxon>Ascomycota</taxon>
        <taxon>Pezizomycotina</taxon>
        <taxon>Dothideomycetes</taxon>
        <taxon>Dothideomycetidae</taxon>
        <taxon>Mycosphaerellales</taxon>
        <taxon>Teratosphaeriaceae</taxon>
        <taxon>Friedmanniomyces</taxon>
    </lineage>
</organism>
<dbReference type="AlphaFoldDB" id="A0AAN6QMT3"/>
<proteinExistence type="predicted"/>
<dbReference type="Proteomes" id="UP001175353">
    <property type="component" value="Unassembled WGS sequence"/>
</dbReference>
<protein>
    <submittedName>
        <fullName evidence="2">Uncharacterized protein</fullName>
    </submittedName>
</protein>
<keyword evidence="1" id="KW-1133">Transmembrane helix</keyword>
<dbReference type="EMBL" id="JAUJLE010000160">
    <property type="protein sequence ID" value="KAK0973552.1"/>
    <property type="molecule type" value="Genomic_DNA"/>
</dbReference>